<dbReference type="InterPro" id="IPR017900">
    <property type="entry name" value="4Fe4S_Fe_S_CS"/>
</dbReference>
<keyword evidence="7" id="KW-0472">Membrane</keyword>
<keyword evidence="6" id="KW-0411">Iron-sulfur</keyword>
<keyword evidence="7" id="KW-0812">Transmembrane</keyword>
<keyword evidence="10" id="KW-1185">Reference proteome</keyword>
<dbReference type="InterPro" id="IPR014116">
    <property type="entry name" value="Cyt_c_oxidase_cbb3_FixG"/>
</dbReference>
<keyword evidence="7" id="KW-1133">Transmembrane helix</keyword>
<evidence type="ECO:0000256" key="2">
    <source>
        <dbReference type="ARBA" id="ARBA00022485"/>
    </source>
</evidence>
<dbReference type="Gene3D" id="2.60.40.10">
    <property type="entry name" value="Immunoglobulins"/>
    <property type="match status" value="1"/>
</dbReference>
<keyword evidence="5" id="KW-0408">Iron</keyword>
<organism evidence="9 10">
    <name type="scientific">Oceanobacter antarcticus</name>
    <dbReference type="NCBI Taxonomy" id="3133425"/>
    <lineage>
        <taxon>Bacteria</taxon>
        <taxon>Pseudomonadati</taxon>
        <taxon>Pseudomonadota</taxon>
        <taxon>Gammaproteobacteria</taxon>
        <taxon>Oceanospirillales</taxon>
        <taxon>Oceanospirillaceae</taxon>
        <taxon>Oceanobacter</taxon>
    </lineage>
</organism>
<dbReference type="Pfam" id="PF13746">
    <property type="entry name" value="Fer4_18"/>
    <property type="match status" value="1"/>
</dbReference>
<feature type="transmembrane region" description="Helical" evidence="7">
    <location>
        <begin position="84"/>
        <end position="105"/>
    </location>
</feature>
<evidence type="ECO:0000313" key="10">
    <source>
        <dbReference type="Proteomes" id="UP001620597"/>
    </source>
</evidence>
<dbReference type="PANTHER" id="PTHR30176">
    <property type="entry name" value="FERREDOXIN-TYPE PROTEIN NAPH"/>
    <property type="match status" value="1"/>
</dbReference>
<dbReference type="Pfam" id="PF12801">
    <property type="entry name" value="Fer4_5"/>
    <property type="match status" value="1"/>
</dbReference>
<dbReference type="PANTHER" id="PTHR30176:SF3">
    <property type="entry name" value="FERREDOXIN-TYPE PROTEIN NAPH"/>
    <property type="match status" value="1"/>
</dbReference>
<evidence type="ECO:0000313" key="9">
    <source>
        <dbReference type="EMBL" id="MFK4752585.1"/>
    </source>
</evidence>
<evidence type="ECO:0000256" key="4">
    <source>
        <dbReference type="ARBA" id="ARBA00022982"/>
    </source>
</evidence>
<dbReference type="Gene3D" id="3.30.70.20">
    <property type="match status" value="1"/>
</dbReference>
<sequence length="464" mass="51828">MKNIPIVALDSEPSTIKMAQVNGKFYVRLMAGHYQNLRRWLSWPLMAAFFLVVWLPWDGHPAVLFSSQERRIFLFGLNLSWHDLPLLSGMLIAAAALLFFTAVAWGRVWCGFACPQSVWTWLFIRIEHLIEGDARVVRKRESRGLSVTDWLRRGVKHGVWMVVALATAATFSGYFVPVRELTAELVLLEFGSGVWLWVIIMAALTYANAGLVREKICLHACPYSRFQSVMFDLDTRTVSYDVARGEPRISARRQSSSGGDCVDCSLCVQVCPTGIDIRDGLQAACIDCGACIDACDGVMTRLERPPGLIRFASERQLQGQSSPLFRGRLLGYGAIALMAVGAVIWGFTQTTAMVVEVRRDRTELFSIRPDDTVCNDYRLKVEGFVPGQTLVQVIVRELVAVGADEGQFELLGPEGIDLAQSQASWQNYRVCALNPAQGKTRLQFEFRLGKHISTRNSTFLVGRH</sequence>
<feature type="transmembrane region" description="Helical" evidence="7">
    <location>
        <begin position="190"/>
        <end position="209"/>
    </location>
</feature>
<dbReference type="InterPro" id="IPR051684">
    <property type="entry name" value="Electron_Trans/Redox"/>
</dbReference>
<protein>
    <submittedName>
        <fullName evidence="9">Cytochrome c oxidase accessory protein CcoG</fullName>
    </submittedName>
</protein>
<name>A0ABW8NI05_9GAMM</name>
<dbReference type="PROSITE" id="PS00198">
    <property type="entry name" value="4FE4S_FER_1"/>
    <property type="match status" value="1"/>
</dbReference>
<dbReference type="RefSeq" id="WP_416205804.1">
    <property type="nucleotide sequence ID" value="NZ_JBBKTX010000009.1"/>
</dbReference>
<feature type="domain" description="4Fe-4S ferredoxin-type" evidence="8">
    <location>
        <begin position="252"/>
        <end position="280"/>
    </location>
</feature>
<proteinExistence type="predicted"/>
<keyword evidence="4" id="KW-0249">Electron transport</keyword>
<feature type="transmembrane region" description="Helical" evidence="7">
    <location>
        <begin position="159"/>
        <end position="178"/>
    </location>
</feature>
<evidence type="ECO:0000256" key="7">
    <source>
        <dbReference type="SAM" id="Phobius"/>
    </source>
</evidence>
<evidence type="ECO:0000256" key="3">
    <source>
        <dbReference type="ARBA" id="ARBA00022723"/>
    </source>
</evidence>
<reference evidence="9 10" key="1">
    <citation type="submission" date="2024-03" db="EMBL/GenBank/DDBJ databases">
        <title>High-quality draft genome sequence of Oceanobacter sp. wDCs-4.</title>
        <authorList>
            <person name="Dong C."/>
        </authorList>
    </citation>
    <scope>NUCLEOTIDE SEQUENCE [LARGE SCALE GENOMIC DNA]</scope>
    <source>
        <strain evidence="10">wDCs-4</strain>
    </source>
</reference>
<feature type="transmembrane region" description="Helical" evidence="7">
    <location>
        <begin position="329"/>
        <end position="348"/>
    </location>
</feature>
<dbReference type="NCBIfam" id="TIGR02745">
    <property type="entry name" value="ccoG_rdxA_fixG"/>
    <property type="match status" value="1"/>
</dbReference>
<keyword evidence="3" id="KW-0479">Metal-binding</keyword>
<dbReference type="InterPro" id="IPR017896">
    <property type="entry name" value="4Fe4S_Fe-S-bd"/>
</dbReference>
<keyword evidence="1" id="KW-0813">Transport</keyword>
<dbReference type="InterPro" id="IPR013783">
    <property type="entry name" value="Ig-like_fold"/>
</dbReference>
<gene>
    <name evidence="9" type="primary">ccoG</name>
    <name evidence="9" type="ORF">WG929_09225</name>
</gene>
<keyword evidence="2" id="KW-0004">4Fe-4S</keyword>
<dbReference type="Proteomes" id="UP001620597">
    <property type="component" value="Unassembled WGS sequence"/>
</dbReference>
<dbReference type="PROSITE" id="PS51379">
    <property type="entry name" value="4FE4S_FER_2"/>
    <property type="match status" value="1"/>
</dbReference>
<accession>A0ABW8NI05</accession>
<evidence type="ECO:0000256" key="6">
    <source>
        <dbReference type="ARBA" id="ARBA00023014"/>
    </source>
</evidence>
<evidence type="ECO:0000256" key="1">
    <source>
        <dbReference type="ARBA" id="ARBA00022448"/>
    </source>
</evidence>
<evidence type="ECO:0000259" key="8">
    <source>
        <dbReference type="PROSITE" id="PS51379"/>
    </source>
</evidence>
<feature type="transmembrane region" description="Helical" evidence="7">
    <location>
        <begin position="40"/>
        <end position="57"/>
    </location>
</feature>
<evidence type="ECO:0000256" key="5">
    <source>
        <dbReference type="ARBA" id="ARBA00023004"/>
    </source>
</evidence>
<dbReference type="EMBL" id="JBBKTX010000009">
    <property type="protein sequence ID" value="MFK4752585.1"/>
    <property type="molecule type" value="Genomic_DNA"/>
</dbReference>
<comment type="caution">
    <text evidence="9">The sequence shown here is derived from an EMBL/GenBank/DDBJ whole genome shotgun (WGS) entry which is preliminary data.</text>
</comment>
<dbReference type="SUPFAM" id="SSF54862">
    <property type="entry name" value="4Fe-4S ferredoxins"/>
    <property type="match status" value="1"/>
</dbReference>